<sequence>MDNLGASFTVPTEFVKTNGEILHQKIELKTDNHPGKWWKVKSERVGKRCFLTEGWSKFAEDVGLLHGECLVFTFLGDSAFNVSIYGVTCCKKLPCKGEDSGNMLVMVRSEDHDRHQEMSTEYPTLPTWKFYKEVKNYHYTSSRMDIPKPFAIDTGIAASRKMQLVDGGGRKWPVRVTDRNVGKYAMTSGWKDFLIGNTVAVGTTISFEFIPDSDNTVKALLI</sequence>
<name>A0AAD4ITC0_PERFH</name>
<dbReference type="InterPro" id="IPR039218">
    <property type="entry name" value="REM_fam"/>
</dbReference>
<evidence type="ECO:0000313" key="8">
    <source>
        <dbReference type="Proteomes" id="UP001190926"/>
    </source>
</evidence>
<dbReference type="EMBL" id="SDAM02003295">
    <property type="protein sequence ID" value="KAH6820746.1"/>
    <property type="molecule type" value="Genomic_DNA"/>
</dbReference>
<dbReference type="GO" id="GO:0005634">
    <property type="term" value="C:nucleus"/>
    <property type="evidence" value="ECO:0007669"/>
    <property type="project" value="UniProtKB-SubCell"/>
</dbReference>
<dbReference type="InterPro" id="IPR003340">
    <property type="entry name" value="B3_DNA-bd"/>
</dbReference>
<dbReference type="Gene3D" id="2.40.330.10">
    <property type="entry name" value="DNA-binding pseudobarrel domain"/>
    <property type="match status" value="2"/>
</dbReference>
<feature type="domain" description="TF-B3" evidence="6">
    <location>
        <begin position="129"/>
        <end position="222"/>
    </location>
</feature>
<dbReference type="PANTHER" id="PTHR31674:SF25">
    <property type="entry name" value="B3 DOMAIN-CONTAINING TRANSCRIPTION FACTOR VRN1-LIKE"/>
    <property type="match status" value="1"/>
</dbReference>
<dbReference type="AlphaFoldDB" id="A0AAD4ITC0"/>
<gene>
    <name evidence="7" type="ORF">C2S53_015263</name>
</gene>
<dbReference type="SUPFAM" id="SSF101936">
    <property type="entry name" value="DNA-binding pseudobarrel domain"/>
    <property type="match status" value="2"/>
</dbReference>
<keyword evidence="4" id="KW-0804">Transcription</keyword>
<comment type="subcellular location">
    <subcellularLocation>
        <location evidence="1">Nucleus</location>
    </subcellularLocation>
</comment>
<dbReference type="Proteomes" id="UP001190926">
    <property type="component" value="Unassembled WGS sequence"/>
</dbReference>
<dbReference type="Pfam" id="PF02362">
    <property type="entry name" value="B3"/>
    <property type="match status" value="2"/>
</dbReference>
<dbReference type="InterPro" id="IPR015300">
    <property type="entry name" value="DNA-bd_pseudobarrel_sf"/>
</dbReference>
<evidence type="ECO:0000256" key="3">
    <source>
        <dbReference type="ARBA" id="ARBA00023125"/>
    </source>
</evidence>
<comment type="caution">
    <text evidence="7">The sequence shown here is derived from an EMBL/GenBank/DDBJ whole genome shotgun (WGS) entry which is preliminary data.</text>
</comment>
<dbReference type="GO" id="GO:0003677">
    <property type="term" value="F:DNA binding"/>
    <property type="evidence" value="ECO:0007669"/>
    <property type="project" value="UniProtKB-KW"/>
</dbReference>
<feature type="domain" description="TF-B3" evidence="6">
    <location>
        <begin position="1"/>
        <end position="88"/>
    </location>
</feature>
<evidence type="ECO:0000256" key="4">
    <source>
        <dbReference type="ARBA" id="ARBA00023163"/>
    </source>
</evidence>
<keyword evidence="8" id="KW-1185">Reference proteome</keyword>
<keyword evidence="2" id="KW-0805">Transcription regulation</keyword>
<keyword evidence="3" id="KW-0238">DNA-binding</keyword>
<proteinExistence type="predicted"/>
<reference evidence="7 8" key="1">
    <citation type="journal article" date="2021" name="Nat. Commun.">
        <title>Incipient diploidization of the medicinal plant Perilla within 10,000 years.</title>
        <authorList>
            <person name="Zhang Y."/>
            <person name="Shen Q."/>
            <person name="Leng L."/>
            <person name="Zhang D."/>
            <person name="Chen S."/>
            <person name="Shi Y."/>
            <person name="Ning Z."/>
            <person name="Chen S."/>
        </authorList>
    </citation>
    <scope>NUCLEOTIDE SEQUENCE [LARGE SCALE GENOMIC DNA]</scope>
    <source>
        <strain evidence="8">cv. PC099</strain>
    </source>
</reference>
<dbReference type="CDD" id="cd10017">
    <property type="entry name" value="B3_DNA"/>
    <property type="match status" value="2"/>
</dbReference>
<evidence type="ECO:0000313" key="7">
    <source>
        <dbReference type="EMBL" id="KAH6820746.1"/>
    </source>
</evidence>
<evidence type="ECO:0000256" key="1">
    <source>
        <dbReference type="ARBA" id="ARBA00004123"/>
    </source>
</evidence>
<dbReference type="SMART" id="SM01019">
    <property type="entry name" value="B3"/>
    <property type="match status" value="2"/>
</dbReference>
<protein>
    <recommendedName>
        <fullName evidence="6">TF-B3 domain-containing protein</fullName>
    </recommendedName>
</protein>
<dbReference type="PANTHER" id="PTHR31674">
    <property type="entry name" value="B3 DOMAIN-CONTAINING PROTEIN REM-LIKE 3-RELATED"/>
    <property type="match status" value="1"/>
</dbReference>
<evidence type="ECO:0000256" key="5">
    <source>
        <dbReference type="ARBA" id="ARBA00023242"/>
    </source>
</evidence>
<organism evidence="7 8">
    <name type="scientific">Perilla frutescens var. hirtella</name>
    <name type="common">Perilla citriodora</name>
    <name type="synonym">Perilla setoyensis</name>
    <dbReference type="NCBI Taxonomy" id="608512"/>
    <lineage>
        <taxon>Eukaryota</taxon>
        <taxon>Viridiplantae</taxon>
        <taxon>Streptophyta</taxon>
        <taxon>Embryophyta</taxon>
        <taxon>Tracheophyta</taxon>
        <taxon>Spermatophyta</taxon>
        <taxon>Magnoliopsida</taxon>
        <taxon>eudicotyledons</taxon>
        <taxon>Gunneridae</taxon>
        <taxon>Pentapetalae</taxon>
        <taxon>asterids</taxon>
        <taxon>lamiids</taxon>
        <taxon>Lamiales</taxon>
        <taxon>Lamiaceae</taxon>
        <taxon>Nepetoideae</taxon>
        <taxon>Elsholtzieae</taxon>
        <taxon>Perilla</taxon>
    </lineage>
</organism>
<keyword evidence="5" id="KW-0539">Nucleus</keyword>
<evidence type="ECO:0000259" key="6">
    <source>
        <dbReference type="PROSITE" id="PS50863"/>
    </source>
</evidence>
<evidence type="ECO:0000256" key="2">
    <source>
        <dbReference type="ARBA" id="ARBA00023015"/>
    </source>
</evidence>
<dbReference type="PROSITE" id="PS50863">
    <property type="entry name" value="B3"/>
    <property type="match status" value="2"/>
</dbReference>
<accession>A0AAD4ITC0</accession>